<dbReference type="GO" id="GO:0050661">
    <property type="term" value="F:NADP binding"/>
    <property type="evidence" value="ECO:0007669"/>
    <property type="project" value="InterPro"/>
</dbReference>
<feature type="region of interest" description="Disordered" evidence="1">
    <location>
        <begin position="107"/>
        <end position="136"/>
    </location>
</feature>
<gene>
    <name evidence="3" type="ORF">CK500_13230</name>
</gene>
<evidence type="ECO:0000313" key="4">
    <source>
        <dbReference type="Proteomes" id="UP000218083"/>
    </source>
</evidence>
<dbReference type="Proteomes" id="UP000218083">
    <property type="component" value="Unassembled WGS sequence"/>
</dbReference>
<name>A0A2A2FD04_9EURY</name>
<dbReference type="AlphaFoldDB" id="A0A2A2FD04"/>
<comment type="caution">
    <text evidence="3">The sequence shown here is derived from an EMBL/GenBank/DDBJ whole genome shotgun (WGS) entry which is preliminary data.</text>
</comment>
<dbReference type="InterPro" id="IPR036453">
    <property type="entry name" value="GluRdtase_dimer_dom_sf"/>
</dbReference>
<accession>A0A2A2FD04</accession>
<feature type="region of interest" description="Disordered" evidence="1">
    <location>
        <begin position="1"/>
        <end position="61"/>
    </location>
</feature>
<dbReference type="OrthoDB" id="4562at2157"/>
<dbReference type="InterPro" id="IPR015896">
    <property type="entry name" value="4pyrrol_synth_GluRdtase_dimer"/>
</dbReference>
<proteinExistence type="predicted"/>
<dbReference type="Pfam" id="PF00745">
    <property type="entry name" value="GlutR_dimer"/>
    <property type="match status" value="1"/>
</dbReference>
<dbReference type="GO" id="GO:0033014">
    <property type="term" value="P:tetrapyrrole biosynthetic process"/>
    <property type="evidence" value="ECO:0007669"/>
    <property type="project" value="InterPro"/>
</dbReference>
<dbReference type="RefSeq" id="WP_095637892.1">
    <property type="nucleotide sequence ID" value="NZ_NSKC01000009.1"/>
</dbReference>
<keyword evidence="4" id="KW-1185">Reference proteome</keyword>
<evidence type="ECO:0000256" key="1">
    <source>
        <dbReference type="SAM" id="MobiDB-lite"/>
    </source>
</evidence>
<feature type="domain" description="Tetrapyrrole biosynthesis glutamyl-tRNA reductase dimerisation" evidence="2">
    <location>
        <begin position="53"/>
        <end position="133"/>
    </location>
</feature>
<dbReference type="SUPFAM" id="SSF69075">
    <property type="entry name" value="Glutamyl tRNA-reductase dimerization domain"/>
    <property type="match status" value="1"/>
</dbReference>
<protein>
    <submittedName>
        <fullName evidence="3">Glutamyl-tRNA reductase</fullName>
    </submittedName>
</protein>
<evidence type="ECO:0000259" key="2">
    <source>
        <dbReference type="Pfam" id="PF00745"/>
    </source>
</evidence>
<organism evidence="3 4">
    <name type="scientific">Halorubrum salipaludis</name>
    <dbReference type="NCBI Taxonomy" id="2032630"/>
    <lineage>
        <taxon>Archaea</taxon>
        <taxon>Methanobacteriati</taxon>
        <taxon>Methanobacteriota</taxon>
        <taxon>Stenosarchaea group</taxon>
        <taxon>Halobacteria</taxon>
        <taxon>Halobacteriales</taxon>
        <taxon>Haloferacaceae</taxon>
        <taxon>Halorubrum</taxon>
    </lineage>
</organism>
<evidence type="ECO:0000313" key="3">
    <source>
        <dbReference type="EMBL" id="PAU82557.1"/>
    </source>
</evidence>
<sequence>MSTDRSEGAVVRSETDPEGSEPSPDPEPERTESSPDSEPEPSESPPDPERLRRRLRRRTDEIERREVEAAVSALDARGGLTEEQRETVRELGSALADELIAGPDRTLERAARDQEAEGRERERTRSIRRLFDLGEA</sequence>
<dbReference type="GO" id="GO:0008883">
    <property type="term" value="F:glutamyl-tRNA reductase activity"/>
    <property type="evidence" value="ECO:0007669"/>
    <property type="project" value="InterPro"/>
</dbReference>
<dbReference type="EMBL" id="NSKC01000009">
    <property type="protein sequence ID" value="PAU82557.1"/>
    <property type="molecule type" value="Genomic_DNA"/>
</dbReference>
<reference evidence="3 4" key="1">
    <citation type="submission" date="2017-08" db="EMBL/GenBank/DDBJ databases">
        <title>The strain WRN001 was isolated from Binhai saline alkaline soil, Tianjin, China.</title>
        <authorList>
            <person name="Liu D."/>
            <person name="Zhang G."/>
        </authorList>
    </citation>
    <scope>NUCLEOTIDE SEQUENCE [LARGE SCALE GENOMIC DNA]</scope>
    <source>
        <strain evidence="3 4">WN019</strain>
    </source>
</reference>